<proteinExistence type="predicted"/>
<organism evidence="1 2">
    <name type="scientific">Euplotes crassus</name>
    <dbReference type="NCBI Taxonomy" id="5936"/>
    <lineage>
        <taxon>Eukaryota</taxon>
        <taxon>Sar</taxon>
        <taxon>Alveolata</taxon>
        <taxon>Ciliophora</taxon>
        <taxon>Intramacronucleata</taxon>
        <taxon>Spirotrichea</taxon>
        <taxon>Hypotrichia</taxon>
        <taxon>Euplotida</taxon>
        <taxon>Euplotidae</taxon>
        <taxon>Moneuplotes</taxon>
    </lineage>
</organism>
<evidence type="ECO:0000313" key="2">
    <source>
        <dbReference type="Proteomes" id="UP001295684"/>
    </source>
</evidence>
<name>A0AAD1XMH9_EUPCR</name>
<accession>A0AAD1XMH9</accession>
<reference evidence="1" key="1">
    <citation type="submission" date="2023-07" db="EMBL/GenBank/DDBJ databases">
        <authorList>
            <consortium name="AG Swart"/>
            <person name="Singh M."/>
            <person name="Singh A."/>
            <person name="Seah K."/>
            <person name="Emmerich C."/>
        </authorList>
    </citation>
    <scope>NUCLEOTIDE SEQUENCE</scope>
    <source>
        <strain evidence="1">DP1</strain>
    </source>
</reference>
<evidence type="ECO:0000313" key="1">
    <source>
        <dbReference type="EMBL" id="CAI2375405.1"/>
    </source>
</evidence>
<keyword evidence="2" id="KW-1185">Reference proteome</keyword>
<comment type="caution">
    <text evidence="1">The sequence shown here is derived from an EMBL/GenBank/DDBJ whole genome shotgun (WGS) entry which is preliminary data.</text>
</comment>
<sequence length="284" mass="33276">MELRSRIIDGTQNRKNANIKNRVTEKTILRKQNKFDKKIMELLLGIKTKNVLIWGAFSSDNRAIKHLIKLNMKIDGIDSLQIDSHNRKFIKNYKNFVQQVPTRKCKILILERLRNFSNPSKGLTNYLKGISKSLSFITQEFHLKRSSLGPNDLSKILVYCRHMHTVSFTECLIPLQSQNPPIYHRQNSKCVLSKASIAYNIQIKKVRFTDCNPTNLFKEEKTLDLLTNLVTLLVFSPFQKNLCMIEFNHSRANFQSKDIQSMFCFPFLKIRTNPERTTVYFHFE</sequence>
<dbReference type="Proteomes" id="UP001295684">
    <property type="component" value="Unassembled WGS sequence"/>
</dbReference>
<dbReference type="AlphaFoldDB" id="A0AAD1XMH9"/>
<gene>
    <name evidence="1" type="ORF">ECRASSUSDP1_LOCUS16767</name>
</gene>
<dbReference type="EMBL" id="CAMPGE010016880">
    <property type="protein sequence ID" value="CAI2375405.1"/>
    <property type="molecule type" value="Genomic_DNA"/>
</dbReference>
<protein>
    <submittedName>
        <fullName evidence="1">Uncharacterized protein</fullName>
    </submittedName>
</protein>